<proteinExistence type="predicted"/>
<keyword evidence="2" id="KW-1185">Reference proteome</keyword>
<dbReference type="OrthoDB" id="10252740at2759"/>
<gene>
    <name evidence="1" type="ORF">CGOC_LOCUS5777</name>
</gene>
<dbReference type="Proteomes" id="UP000271889">
    <property type="component" value="Unassembled WGS sequence"/>
</dbReference>
<sequence>MNLKLREFDYAIVPESFAHNRWIAGGAALVLGYDVSHPAKQTREEILNRIPPQKSSVVGFSFKGSTHFEYFIGDYHFQNPSREKVESAVLNARNEVDAESVLPTSRGMTKRNCNYQRWCIRGTVPNGNISTSFSCESGMVSIVQLVEEELGAIKEAVKSSACYMVKTRGCHFSQS</sequence>
<dbReference type="AlphaFoldDB" id="A0A3P6RQA7"/>
<evidence type="ECO:0000313" key="2">
    <source>
        <dbReference type="Proteomes" id="UP000271889"/>
    </source>
</evidence>
<name>A0A3P6RQA7_CYLGO</name>
<organism evidence="1 2">
    <name type="scientific">Cylicostephanus goldi</name>
    <name type="common">Nematode worm</name>
    <dbReference type="NCBI Taxonomy" id="71465"/>
    <lineage>
        <taxon>Eukaryota</taxon>
        <taxon>Metazoa</taxon>
        <taxon>Ecdysozoa</taxon>
        <taxon>Nematoda</taxon>
        <taxon>Chromadorea</taxon>
        <taxon>Rhabditida</taxon>
        <taxon>Rhabditina</taxon>
        <taxon>Rhabditomorpha</taxon>
        <taxon>Strongyloidea</taxon>
        <taxon>Strongylidae</taxon>
        <taxon>Cylicostephanus</taxon>
    </lineage>
</organism>
<dbReference type="GO" id="GO:0003676">
    <property type="term" value="F:nucleic acid binding"/>
    <property type="evidence" value="ECO:0007669"/>
    <property type="project" value="InterPro"/>
</dbReference>
<protein>
    <recommendedName>
        <fullName evidence="3">Piwi domain-containing protein</fullName>
    </recommendedName>
</protein>
<dbReference type="InterPro" id="IPR036397">
    <property type="entry name" value="RNaseH_sf"/>
</dbReference>
<accession>A0A3P6RQA7</accession>
<evidence type="ECO:0008006" key="3">
    <source>
        <dbReference type="Google" id="ProtNLM"/>
    </source>
</evidence>
<reference evidence="1 2" key="1">
    <citation type="submission" date="2018-11" db="EMBL/GenBank/DDBJ databases">
        <authorList>
            <consortium name="Pathogen Informatics"/>
        </authorList>
    </citation>
    <scope>NUCLEOTIDE SEQUENCE [LARGE SCALE GENOMIC DNA]</scope>
</reference>
<dbReference type="EMBL" id="UYRV01017893">
    <property type="protein sequence ID" value="VDK63916.1"/>
    <property type="molecule type" value="Genomic_DNA"/>
</dbReference>
<evidence type="ECO:0000313" key="1">
    <source>
        <dbReference type="EMBL" id="VDK63916.1"/>
    </source>
</evidence>
<dbReference type="Gene3D" id="3.30.420.10">
    <property type="entry name" value="Ribonuclease H-like superfamily/Ribonuclease H"/>
    <property type="match status" value="1"/>
</dbReference>